<feature type="domain" description="Xylose isomerase-like TIM barrel" evidence="2">
    <location>
        <begin position="84"/>
        <end position="267"/>
    </location>
</feature>
<dbReference type="SUPFAM" id="SSF51658">
    <property type="entry name" value="Xylose isomerase-like"/>
    <property type="match status" value="1"/>
</dbReference>
<sequence>MIGLSSYAYQWRLDAGAGDRWTIERVIEDAARLGVGLVQLCDLPELDRMAGEGVSRIRLAQLRRLGDQLGVRFEVGTKGIAPAHLLAYLDIAGELGSPLVRSMLVTPAHRPTPVEAETALRGVLPAYEAAGATLALETYEQVATAELVDLVATIDSPRLGICLDPGNVVARLEHPADVVALTAPWVRNLHVKDFAFTRSPDMVGFRFAGCPMGEGLLDYDGLMAAVQPGRRGISRIVEQWVPWQGDSARTVACETEWAEHAVRWLRAADARGARPAPERPAPA</sequence>
<dbReference type="RefSeq" id="WP_368498337.1">
    <property type="nucleotide sequence ID" value="NZ_CP162511.1"/>
</dbReference>
<reference evidence="3" key="1">
    <citation type="submission" date="2024-05" db="EMBL/GenBank/DDBJ databases">
        <title>Herbiconiux sp. A18JL235.</title>
        <authorList>
            <person name="Zhang G."/>
        </authorList>
    </citation>
    <scope>NUCLEOTIDE SEQUENCE</scope>
    <source>
        <strain evidence="3">A18JL235</strain>
    </source>
</reference>
<evidence type="ECO:0000313" key="3">
    <source>
        <dbReference type="EMBL" id="XDI05948.1"/>
    </source>
</evidence>
<dbReference type="AlphaFoldDB" id="A0AB39BHN2"/>
<evidence type="ECO:0000259" key="2">
    <source>
        <dbReference type="Pfam" id="PF01261"/>
    </source>
</evidence>
<dbReference type="Pfam" id="PF01261">
    <property type="entry name" value="AP_endonuc_2"/>
    <property type="match status" value="1"/>
</dbReference>
<keyword evidence="1" id="KW-0119">Carbohydrate metabolism</keyword>
<dbReference type="PANTHER" id="PTHR12110">
    <property type="entry name" value="HYDROXYPYRUVATE ISOMERASE"/>
    <property type="match status" value="1"/>
</dbReference>
<accession>A0AB39BHN2</accession>
<keyword evidence="3" id="KW-0413">Isomerase</keyword>
<gene>
    <name evidence="3" type="ORF">ABFY20_02285</name>
</gene>
<proteinExistence type="predicted"/>
<dbReference type="EMBL" id="CP162511">
    <property type="protein sequence ID" value="XDI05948.1"/>
    <property type="molecule type" value="Genomic_DNA"/>
</dbReference>
<dbReference type="InterPro" id="IPR013022">
    <property type="entry name" value="Xyl_isomerase-like_TIM-brl"/>
</dbReference>
<dbReference type="PANTHER" id="PTHR12110:SF52">
    <property type="entry name" value="XYLOSE ISOMERASE"/>
    <property type="match status" value="1"/>
</dbReference>
<evidence type="ECO:0000256" key="1">
    <source>
        <dbReference type="ARBA" id="ARBA00023277"/>
    </source>
</evidence>
<dbReference type="GO" id="GO:0016853">
    <property type="term" value="F:isomerase activity"/>
    <property type="evidence" value="ECO:0007669"/>
    <property type="project" value="UniProtKB-KW"/>
</dbReference>
<dbReference type="Gene3D" id="3.20.20.150">
    <property type="entry name" value="Divalent-metal-dependent TIM barrel enzymes"/>
    <property type="match status" value="1"/>
</dbReference>
<name>A0AB39BHN2_9MICO</name>
<dbReference type="InterPro" id="IPR036237">
    <property type="entry name" value="Xyl_isomerase-like_sf"/>
</dbReference>
<dbReference type="InterPro" id="IPR050312">
    <property type="entry name" value="IolE/XylAMocC-like"/>
</dbReference>
<protein>
    <submittedName>
        <fullName evidence="3">Sugar phosphate isomerase/epimerase family protein</fullName>
    </submittedName>
</protein>
<organism evidence="3">
    <name type="scientific">Herbiconiux sp. A18JL235</name>
    <dbReference type="NCBI Taxonomy" id="3152363"/>
    <lineage>
        <taxon>Bacteria</taxon>
        <taxon>Bacillati</taxon>
        <taxon>Actinomycetota</taxon>
        <taxon>Actinomycetes</taxon>
        <taxon>Micrococcales</taxon>
        <taxon>Microbacteriaceae</taxon>
        <taxon>Herbiconiux</taxon>
    </lineage>
</organism>